<protein>
    <submittedName>
        <fullName evidence="3">Uncharacterized protein</fullName>
    </submittedName>
</protein>
<dbReference type="Proteomes" id="UP000298030">
    <property type="component" value="Unassembled WGS sequence"/>
</dbReference>
<keyword evidence="4" id="KW-1185">Reference proteome</keyword>
<comment type="caution">
    <text evidence="3">The sequence shown here is derived from an EMBL/GenBank/DDBJ whole genome shotgun (WGS) entry which is preliminary data.</text>
</comment>
<reference evidence="3 4" key="1">
    <citation type="journal article" date="2019" name="Nat. Ecol. Evol.">
        <title>Megaphylogeny resolves global patterns of mushroom evolution.</title>
        <authorList>
            <person name="Varga T."/>
            <person name="Krizsan K."/>
            <person name="Foldi C."/>
            <person name="Dima B."/>
            <person name="Sanchez-Garcia M."/>
            <person name="Sanchez-Ramirez S."/>
            <person name="Szollosi G.J."/>
            <person name="Szarkandi J.G."/>
            <person name="Papp V."/>
            <person name="Albert L."/>
            <person name="Andreopoulos W."/>
            <person name="Angelini C."/>
            <person name="Antonin V."/>
            <person name="Barry K.W."/>
            <person name="Bougher N.L."/>
            <person name="Buchanan P."/>
            <person name="Buyck B."/>
            <person name="Bense V."/>
            <person name="Catcheside P."/>
            <person name="Chovatia M."/>
            <person name="Cooper J."/>
            <person name="Damon W."/>
            <person name="Desjardin D."/>
            <person name="Finy P."/>
            <person name="Geml J."/>
            <person name="Haridas S."/>
            <person name="Hughes K."/>
            <person name="Justo A."/>
            <person name="Karasinski D."/>
            <person name="Kautmanova I."/>
            <person name="Kiss B."/>
            <person name="Kocsube S."/>
            <person name="Kotiranta H."/>
            <person name="LaButti K.M."/>
            <person name="Lechner B.E."/>
            <person name="Liimatainen K."/>
            <person name="Lipzen A."/>
            <person name="Lukacs Z."/>
            <person name="Mihaltcheva S."/>
            <person name="Morgado L.N."/>
            <person name="Niskanen T."/>
            <person name="Noordeloos M.E."/>
            <person name="Ohm R.A."/>
            <person name="Ortiz-Santana B."/>
            <person name="Ovrebo C."/>
            <person name="Racz N."/>
            <person name="Riley R."/>
            <person name="Savchenko A."/>
            <person name="Shiryaev A."/>
            <person name="Soop K."/>
            <person name="Spirin V."/>
            <person name="Szebenyi C."/>
            <person name="Tomsovsky M."/>
            <person name="Tulloss R.E."/>
            <person name="Uehling J."/>
            <person name="Grigoriev I.V."/>
            <person name="Vagvolgyi C."/>
            <person name="Papp T."/>
            <person name="Martin F.M."/>
            <person name="Miettinen O."/>
            <person name="Hibbett D.S."/>
            <person name="Nagy L.G."/>
        </authorList>
    </citation>
    <scope>NUCLEOTIDE SEQUENCE [LARGE SCALE GENOMIC DNA]</scope>
    <source>
        <strain evidence="3 4">FP101781</strain>
    </source>
</reference>
<gene>
    <name evidence="3" type="ORF">FA13DRAFT_1809191</name>
</gene>
<accession>A0A4Y7TUD1</accession>
<evidence type="ECO:0000256" key="1">
    <source>
        <dbReference type="SAM" id="Coils"/>
    </source>
</evidence>
<feature type="coiled-coil region" evidence="1">
    <location>
        <begin position="17"/>
        <end position="51"/>
    </location>
</feature>
<name>A0A4Y7TUD1_COPMI</name>
<organism evidence="3 4">
    <name type="scientific">Coprinellus micaceus</name>
    <name type="common">Glistening ink-cap mushroom</name>
    <name type="synonym">Coprinus micaceus</name>
    <dbReference type="NCBI Taxonomy" id="71717"/>
    <lineage>
        <taxon>Eukaryota</taxon>
        <taxon>Fungi</taxon>
        <taxon>Dikarya</taxon>
        <taxon>Basidiomycota</taxon>
        <taxon>Agaricomycotina</taxon>
        <taxon>Agaricomycetes</taxon>
        <taxon>Agaricomycetidae</taxon>
        <taxon>Agaricales</taxon>
        <taxon>Agaricineae</taxon>
        <taxon>Psathyrellaceae</taxon>
        <taxon>Coprinellus</taxon>
    </lineage>
</organism>
<dbReference type="AlphaFoldDB" id="A0A4Y7TUD1"/>
<evidence type="ECO:0000313" key="3">
    <source>
        <dbReference type="EMBL" id="TEB37787.1"/>
    </source>
</evidence>
<evidence type="ECO:0000313" key="4">
    <source>
        <dbReference type="Proteomes" id="UP000298030"/>
    </source>
</evidence>
<sequence length="175" mass="19926">MSTQVVASQDSSLLQNNHTLQAKNARLEGQIEDLIKERDQAKRWNERLRAKLDNARKGRRRIQLIIEGVRECKPRALWTDVLLPMLELELPGGVPGMMQVDIRNPSPPSSDTVVAEKRQYNTTTNKPFNESTKTVPKGTNTPVLKVSFFGRDGDSVEQEHVRVKREESPSKKRKL</sequence>
<proteinExistence type="predicted"/>
<feature type="compositionally biased region" description="Basic and acidic residues" evidence="2">
    <location>
        <begin position="151"/>
        <end position="175"/>
    </location>
</feature>
<keyword evidence="1" id="KW-0175">Coiled coil</keyword>
<feature type="region of interest" description="Disordered" evidence="2">
    <location>
        <begin position="124"/>
        <end position="175"/>
    </location>
</feature>
<dbReference type="EMBL" id="QPFP01000003">
    <property type="protein sequence ID" value="TEB37787.1"/>
    <property type="molecule type" value="Genomic_DNA"/>
</dbReference>
<feature type="compositionally biased region" description="Polar residues" evidence="2">
    <location>
        <begin position="124"/>
        <end position="142"/>
    </location>
</feature>
<evidence type="ECO:0000256" key="2">
    <source>
        <dbReference type="SAM" id="MobiDB-lite"/>
    </source>
</evidence>